<dbReference type="Pfam" id="PF00245">
    <property type="entry name" value="Alk_phosphatase"/>
    <property type="match status" value="1"/>
</dbReference>
<dbReference type="AlphaFoldDB" id="A0A8G2C752"/>
<dbReference type="Gene3D" id="1.10.60.40">
    <property type="match status" value="1"/>
</dbReference>
<organism evidence="6 7">
    <name type="scientific">Halodesulfovibrio aestuarii</name>
    <dbReference type="NCBI Taxonomy" id="126333"/>
    <lineage>
        <taxon>Bacteria</taxon>
        <taxon>Pseudomonadati</taxon>
        <taxon>Thermodesulfobacteriota</taxon>
        <taxon>Desulfovibrionia</taxon>
        <taxon>Desulfovibrionales</taxon>
        <taxon>Desulfovibrionaceae</taxon>
        <taxon>Halodesulfovibrio</taxon>
    </lineage>
</organism>
<dbReference type="GO" id="GO:0046872">
    <property type="term" value="F:metal ion binding"/>
    <property type="evidence" value="ECO:0007669"/>
    <property type="project" value="UniProtKB-KW"/>
</dbReference>
<keyword evidence="1" id="KW-0597">Phosphoprotein</keyword>
<keyword evidence="5" id="KW-0732">Signal</keyword>
<feature type="binding site" evidence="3">
    <location>
        <position position="46"/>
    </location>
    <ligand>
        <name>Zn(2+)</name>
        <dbReference type="ChEBI" id="CHEBI:29105"/>
        <label>2</label>
    </ligand>
</feature>
<evidence type="ECO:0000256" key="5">
    <source>
        <dbReference type="SAM" id="SignalP"/>
    </source>
</evidence>
<feature type="signal peptide" evidence="5">
    <location>
        <begin position="1"/>
        <end position="28"/>
    </location>
</feature>
<feature type="binding site" evidence="3">
    <location>
        <position position="275"/>
    </location>
    <ligand>
        <name>Zn(2+)</name>
        <dbReference type="ChEBI" id="CHEBI:29105"/>
        <label>2</label>
    </ligand>
</feature>
<keyword evidence="3" id="KW-0479">Metal-binding</keyword>
<dbReference type="PANTHER" id="PTHR11596">
    <property type="entry name" value="ALKALINE PHOSPHATASE"/>
    <property type="match status" value="1"/>
</dbReference>
<feature type="binding site" evidence="3">
    <location>
        <position position="315"/>
    </location>
    <ligand>
        <name>Zn(2+)</name>
        <dbReference type="ChEBI" id="CHEBI:29105"/>
        <label>2</label>
    </ligand>
</feature>
<proteinExistence type="inferred from homology"/>
<dbReference type="PANTHER" id="PTHR11596:SF5">
    <property type="entry name" value="ALKALINE PHOSPHATASE"/>
    <property type="match status" value="1"/>
</dbReference>
<dbReference type="RefSeq" id="WP_020001475.1">
    <property type="nucleotide sequence ID" value="NZ_CP192219.1"/>
</dbReference>
<feature type="binding site" evidence="3">
    <location>
        <position position="449"/>
    </location>
    <ligand>
        <name>Zn(2+)</name>
        <dbReference type="ChEBI" id="CHEBI:29105"/>
        <label>2</label>
    </ligand>
</feature>
<feature type="binding site" evidence="3">
    <location>
        <position position="140"/>
    </location>
    <ligand>
        <name>Mg(2+)</name>
        <dbReference type="ChEBI" id="CHEBI:18420"/>
    </ligand>
</feature>
<gene>
    <name evidence="6" type="ORF">SAMN05660830_00336</name>
</gene>
<dbReference type="Gene3D" id="3.40.720.10">
    <property type="entry name" value="Alkaline Phosphatase, subunit A"/>
    <property type="match status" value="1"/>
</dbReference>
<comment type="cofactor">
    <cofactor evidence="3">
        <name>Mg(2+)</name>
        <dbReference type="ChEBI" id="CHEBI:18420"/>
    </cofactor>
    <text evidence="3">Binds 1 Mg(2+) ion.</text>
</comment>
<keyword evidence="3" id="KW-0460">Magnesium</keyword>
<feature type="binding site" evidence="3">
    <location>
        <position position="138"/>
    </location>
    <ligand>
        <name>Mg(2+)</name>
        <dbReference type="ChEBI" id="CHEBI:18420"/>
    </ligand>
</feature>
<accession>A0A8G2C752</accession>
<dbReference type="PRINTS" id="PR00113">
    <property type="entry name" value="ALKPHPHTASE"/>
</dbReference>
<comment type="caution">
    <text evidence="6">The sequence shown here is derived from an EMBL/GenBank/DDBJ whole genome shotgun (WGS) entry which is preliminary data.</text>
</comment>
<dbReference type="InterPro" id="IPR001952">
    <property type="entry name" value="Alkaline_phosphatase"/>
</dbReference>
<dbReference type="InterPro" id="IPR017850">
    <property type="entry name" value="Alkaline_phosphatase_core_sf"/>
</dbReference>
<evidence type="ECO:0000256" key="2">
    <source>
        <dbReference type="PIRSR" id="PIRSR601952-1"/>
    </source>
</evidence>
<feature type="binding site" evidence="3">
    <location>
        <position position="266"/>
    </location>
    <ligand>
        <name>Mg(2+)</name>
        <dbReference type="ChEBI" id="CHEBI:18420"/>
    </ligand>
</feature>
<dbReference type="EMBL" id="FQZR01000002">
    <property type="protein sequence ID" value="SHI56997.1"/>
    <property type="molecule type" value="Genomic_DNA"/>
</dbReference>
<dbReference type="SMART" id="SM00098">
    <property type="entry name" value="alkPPc"/>
    <property type="match status" value="1"/>
</dbReference>
<dbReference type="GO" id="GO:0004035">
    <property type="term" value="F:alkaline phosphatase activity"/>
    <property type="evidence" value="ECO:0007669"/>
    <property type="project" value="TreeGrafter"/>
</dbReference>
<name>A0A8G2C752_9BACT</name>
<feature type="chain" id="PRO_5034881392" evidence="5">
    <location>
        <begin position="29"/>
        <end position="494"/>
    </location>
</feature>
<feature type="binding site" evidence="3">
    <location>
        <position position="314"/>
    </location>
    <ligand>
        <name>Zn(2+)</name>
        <dbReference type="ChEBI" id="CHEBI:29105"/>
        <label>2</label>
    </ligand>
</feature>
<keyword evidence="3" id="KW-0862">Zinc</keyword>
<dbReference type="CDD" id="cd16012">
    <property type="entry name" value="ALP"/>
    <property type="match status" value="1"/>
</dbReference>
<evidence type="ECO:0000256" key="3">
    <source>
        <dbReference type="PIRSR" id="PIRSR601952-2"/>
    </source>
</evidence>
<evidence type="ECO:0000313" key="7">
    <source>
        <dbReference type="Proteomes" id="UP000184001"/>
    </source>
</evidence>
<evidence type="ECO:0000256" key="4">
    <source>
        <dbReference type="RuleBase" id="RU003946"/>
    </source>
</evidence>
<dbReference type="SUPFAM" id="SSF53649">
    <property type="entry name" value="Alkaline phosphatase-like"/>
    <property type="match status" value="1"/>
</dbReference>
<protein>
    <submittedName>
        <fullName evidence="6">Alkaline phosphatase</fullName>
    </submittedName>
</protein>
<dbReference type="Proteomes" id="UP000184001">
    <property type="component" value="Unassembled WGS sequence"/>
</dbReference>
<evidence type="ECO:0000313" key="6">
    <source>
        <dbReference type="EMBL" id="SHI56997.1"/>
    </source>
</evidence>
<comment type="cofactor">
    <cofactor evidence="3">
        <name>Zn(2+)</name>
        <dbReference type="ChEBI" id="CHEBI:29105"/>
    </cofactor>
    <text evidence="3">Binds 2 Zn(2+) ions.</text>
</comment>
<feature type="binding site" evidence="3">
    <location>
        <position position="271"/>
    </location>
    <ligand>
        <name>Zn(2+)</name>
        <dbReference type="ChEBI" id="CHEBI:29105"/>
        <label>2</label>
    </ligand>
</feature>
<feature type="active site" description="Phosphoserine intermediate" evidence="2">
    <location>
        <position position="87"/>
    </location>
</feature>
<evidence type="ECO:0000256" key="1">
    <source>
        <dbReference type="ARBA" id="ARBA00022553"/>
    </source>
</evidence>
<reference evidence="6 7" key="1">
    <citation type="submission" date="2016-11" db="EMBL/GenBank/DDBJ databases">
        <authorList>
            <person name="Varghese N."/>
            <person name="Submissions S."/>
        </authorList>
    </citation>
    <scope>NUCLEOTIDE SEQUENCE [LARGE SCALE GENOMIC DNA]</scope>
    <source>
        <strain evidence="6 7">DSM 17919</strain>
    </source>
</reference>
<comment type="similarity">
    <text evidence="4">Belongs to the alkaline phosphatase family.</text>
</comment>
<feature type="binding site" evidence="3">
    <location>
        <position position="46"/>
    </location>
    <ligand>
        <name>Mg(2+)</name>
        <dbReference type="ChEBI" id="CHEBI:18420"/>
    </ligand>
</feature>
<sequence>MRFLTLRSIAAITCALIVLTSSVCTTHAGEYYSGKPAKYVFLFIGDGMGIAQKMSTEAITGEKLTFDNFPVQGITTTQANNRFIVGSAAAATAMSSGQITNIGMIGMSPQGKDVKTIAEMAHDKGQKVGIVSSVSIDHATPAAFYAHVPKRSQYHYIDHALAASNFDYFAGGGLKDPKGTRKGIEARGNAFNAIQKAGYKIVSTRNGFDKLSPKSGKVLTYNEWLQDAGATPYEIDRRAQDISLAEFTAKGISLLDNPKGFFMMVEGGKIDWACHANDAKAAIMDTVAFNNAVKEAVDFYKKHPNDTLIVVTGDHETGGMTLGFAGTKYESHFDVLAAQNVSFEKFTQEVMEPFKNSAHGKNTFEDLKPQITKYFGLKFKGDPKKDAMVLKPFEVANLQEAFVQSMAGHLIQNNSPQAAILYGSYDPLVVAVTHTINNKAGLAWTSFKHTGTPVVTSAIGVGAESFRNNYHQSEIAKKIMAVMGIAPEVSVASK</sequence>